<dbReference type="EMBL" id="GBXM01050051">
    <property type="protein sequence ID" value="JAH58526.1"/>
    <property type="molecule type" value="Transcribed_RNA"/>
</dbReference>
<evidence type="ECO:0000313" key="1">
    <source>
        <dbReference type="EMBL" id="JAH58526.1"/>
    </source>
</evidence>
<reference evidence="1" key="1">
    <citation type="submission" date="2014-11" db="EMBL/GenBank/DDBJ databases">
        <authorList>
            <person name="Amaro Gonzalez C."/>
        </authorList>
    </citation>
    <scope>NUCLEOTIDE SEQUENCE</scope>
</reference>
<organism evidence="1">
    <name type="scientific">Anguilla anguilla</name>
    <name type="common">European freshwater eel</name>
    <name type="synonym">Muraena anguilla</name>
    <dbReference type="NCBI Taxonomy" id="7936"/>
    <lineage>
        <taxon>Eukaryota</taxon>
        <taxon>Metazoa</taxon>
        <taxon>Chordata</taxon>
        <taxon>Craniata</taxon>
        <taxon>Vertebrata</taxon>
        <taxon>Euteleostomi</taxon>
        <taxon>Actinopterygii</taxon>
        <taxon>Neopterygii</taxon>
        <taxon>Teleostei</taxon>
        <taxon>Anguilliformes</taxon>
        <taxon>Anguillidae</taxon>
        <taxon>Anguilla</taxon>
    </lineage>
</organism>
<name>A0A0E9TYA6_ANGAN</name>
<sequence length="33" mass="3767">MAVMSYIALNFLIHCSSTFNCFKNKSLTGRQKI</sequence>
<protein>
    <submittedName>
        <fullName evidence="1">Uncharacterized protein</fullName>
    </submittedName>
</protein>
<reference evidence="1" key="2">
    <citation type="journal article" date="2015" name="Fish Shellfish Immunol.">
        <title>Early steps in the European eel (Anguilla anguilla)-Vibrio vulnificus interaction in the gills: Role of the RtxA13 toxin.</title>
        <authorList>
            <person name="Callol A."/>
            <person name="Pajuelo D."/>
            <person name="Ebbesson L."/>
            <person name="Teles M."/>
            <person name="MacKenzie S."/>
            <person name="Amaro C."/>
        </authorList>
    </citation>
    <scope>NUCLEOTIDE SEQUENCE</scope>
</reference>
<accession>A0A0E9TYA6</accession>
<dbReference type="AlphaFoldDB" id="A0A0E9TYA6"/>
<proteinExistence type="predicted"/>